<feature type="transmembrane region" description="Helical" evidence="1">
    <location>
        <begin position="6"/>
        <end position="31"/>
    </location>
</feature>
<dbReference type="Proteomes" id="UP000183454">
    <property type="component" value="Unassembled WGS sequence"/>
</dbReference>
<dbReference type="AlphaFoldDB" id="A0A1H2S729"/>
<dbReference type="RefSeq" id="WP_074665690.1">
    <property type="nucleotide sequence ID" value="NZ_FNNH01000006.1"/>
</dbReference>
<proteinExistence type="predicted"/>
<keyword evidence="1" id="KW-0472">Membrane</keyword>
<dbReference type="InterPro" id="IPR021730">
    <property type="entry name" value="YdbH"/>
</dbReference>
<keyword evidence="1" id="KW-0812">Transmembrane</keyword>
<accession>A0A1H2S729</accession>
<evidence type="ECO:0000256" key="1">
    <source>
        <dbReference type="SAM" id="Phobius"/>
    </source>
</evidence>
<keyword evidence="1" id="KW-1133">Transmembrane helix</keyword>
<organism evidence="2 3">
    <name type="scientific">Nitrosomonas communis</name>
    <dbReference type="NCBI Taxonomy" id="44574"/>
    <lineage>
        <taxon>Bacteria</taxon>
        <taxon>Pseudomonadati</taxon>
        <taxon>Pseudomonadota</taxon>
        <taxon>Betaproteobacteria</taxon>
        <taxon>Nitrosomonadales</taxon>
        <taxon>Nitrosomonadaceae</taxon>
        <taxon>Nitrosomonas</taxon>
    </lineage>
</organism>
<evidence type="ECO:0000313" key="3">
    <source>
        <dbReference type="Proteomes" id="UP000183454"/>
    </source>
</evidence>
<evidence type="ECO:0000313" key="2">
    <source>
        <dbReference type="EMBL" id="SDW27310.1"/>
    </source>
</evidence>
<name>A0A1H2S729_9PROT</name>
<gene>
    <name evidence="2" type="ORF">SAMN05421882_100666</name>
</gene>
<reference evidence="2 3" key="1">
    <citation type="submission" date="2016-10" db="EMBL/GenBank/DDBJ databases">
        <authorList>
            <person name="de Groot N.N."/>
        </authorList>
    </citation>
    <scope>NUCLEOTIDE SEQUENCE [LARGE SCALE GENOMIC DNA]</scope>
    <source>
        <strain evidence="2 3">Nm110</strain>
    </source>
</reference>
<protein>
    <submittedName>
        <fullName evidence="2">Dicarboxylate transport</fullName>
    </submittedName>
</protein>
<dbReference type="Pfam" id="PF11739">
    <property type="entry name" value="YdbH-like"/>
    <property type="match status" value="1"/>
</dbReference>
<sequence length="925" mass="101207">MNKRLATWLLIIAGLSITVFSFYVVSLPLLASFISDQLRKQGILLHSLAVTDVSFNSLLLRNLSIGRDNELQISKIHITWRLRDLLTGTVGSIEISGLQAALDLSSEQPLWGSLQSVMPSAGEDTGAIWLPAISLRDSIIHLRSAQGNFVITLEGNVVQADSGIQTVHLDAEIKDSFVQGKSSLAIARDTQGYLQGKITVSEGKLNLPQLEIFDFSGQAAFVFSAMRPQHIQAEFVLSDIHLSNSEQKEKVFEQARFNLQMDENNAHLTGKLMAYDDSPVAHLDATVRHYDGTPDIELVLNASDAVNYYPWQLLGLAKPDSGMITLQIKVTGQTPPFQELYHNALHDLNSLGWLQQLTLAGQARLELQNLSYAQKLSNLHGLLRLDAALTKGSGKLELHAETDRLVIGPIVARATSAVLPLQIRFEQDTWQMGLQKPGQITIKNIDPMDAIDLKGPLDLSIQKMDIELIKNSRGAALNHHLIVRPRPITLLVKQKQAAAVEAQISPGKISLSGTLGSGEKYQGLGTIHHASLTLLPSQIRLNEIAATLKFGTTENDKVADFTIGQLSHQAVTPYFAPFSLSGKITSKSIHGQPKAYTIDAVGGIPDTRYLRIIGEQALDGREGILKIMIAPLTFATDGLQPKTLFPALAQLEDVSGMVSASVKFKWSKNGMRSSGILDLNNVSFIHQAAKISGLNATLDLVDLLSPRSQPQQSLSIRQVDAGIPMENLVVSYQIKDSPPRIVLEKANLFLLGGIVSLGPTLIDPTSVRNDILILVNNIELTALFDLIKVEGLAGNGRLDGSIPITFEGDHIIIQDSHLEADIPGMLQFQSEKAAQMLASTGKEMQLLLQVLQDFHYTELSLKLNKSATHDLKATLSLLGNNPNVKKGRMFRLNINLESNIGEILEAINQGYKLSNKILRDLFRLD</sequence>
<dbReference type="EMBL" id="FNNH01000006">
    <property type="protein sequence ID" value="SDW27310.1"/>
    <property type="molecule type" value="Genomic_DNA"/>
</dbReference>